<dbReference type="Pfam" id="PF00636">
    <property type="entry name" value="Ribonuclease_3"/>
    <property type="match status" value="1"/>
</dbReference>
<gene>
    <name evidence="2" type="ORF">B9479_002548</name>
</gene>
<reference evidence="2 3" key="1">
    <citation type="submission" date="2017-05" db="EMBL/GenBank/DDBJ databases">
        <title>The Genome Sequence of Tsuchiyaea wingfieldii DSM 27421.</title>
        <authorList>
            <person name="Cuomo C."/>
            <person name="Passer A."/>
            <person name="Billmyre B."/>
            <person name="Heitman J."/>
        </authorList>
    </citation>
    <scope>NUCLEOTIDE SEQUENCE [LARGE SCALE GENOMIC DNA]</scope>
    <source>
        <strain evidence="2 3">DSM 27421</strain>
    </source>
</reference>
<dbReference type="GO" id="GO:0006396">
    <property type="term" value="P:RNA processing"/>
    <property type="evidence" value="ECO:0007669"/>
    <property type="project" value="InterPro"/>
</dbReference>
<dbReference type="Gene3D" id="1.10.1520.10">
    <property type="entry name" value="Ribonuclease III domain"/>
    <property type="match status" value="1"/>
</dbReference>
<protein>
    <recommendedName>
        <fullName evidence="1">RNase III domain-containing protein</fullName>
    </recommendedName>
</protein>
<dbReference type="Proteomes" id="UP000322245">
    <property type="component" value="Unassembled WGS sequence"/>
</dbReference>
<dbReference type="CDD" id="cd00593">
    <property type="entry name" value="RIBOc"/>
    <property type="match status" value="1"/>
</dbReference>
<dbReference type="PROSITE" id="PS50142">
    <property type="entry name" value="RNASE_3_2"/>
    <property type="match status" value="1"/>
</dbReference>
<organism evidence="2 3">
    <name type="scientific">Cryptococcus floricola</name>
    <dbReference type="NCBI Taxonomy" id="2591691"/>
    <lineage>
        <taxon>Eukaryota</taxon>
        <taxon>Fungi</taxon>
        <taxon>Dikarya</taxon>
        <taxon>Basidiomycota</taxon>
        <taxon>Agaricomycotina</taxon>
        <taxon>Tremellomycetes</taxon>
        <taxon>Tremellales</taxon>
        <taxon>Cryptococcaceae</taxon>
        <taxon>Cryptococcus</taxon>
    </lineage>
</organism>
<keyword evidence="3" id="KW-1185">Reference proteome</keyword>
<dbReference type="EMBL" id="NIDF01000020">
    <property type="protein sequence ID" value="TYJ56778.1"/>
    <property type="molecule type" value="Genomic_DNA"/>
</dbReference>
<dbReference type="SUPFAM" id="SSF69065">
    <property type="entry name" value="RNase III domain-like"/>
    <property type="match status" value="1"/>
</dbReference>
<proteinExistence type="predicted"/>
<evidence type="ECO:0000259" key="1">
    <source>
        <dbReference type="PROSITE" id="PS50142"/>
    </source>
</evidence>
<feature type="domain" description="RNase III" evidence="1">
    <location>
        <begin position="67"/>
        <end position="191"/>
    </location>
</feature>
<evidence type="ECO:0000313" key="3">
    <source>
        <dbReference type="Proteomes" id="UP000322245"/>
    </source>
</evidence>
<sequence>MSPPHFNLNPTGTAHHPLNRWSTFGQQTEAMARFSNNLSDLLNPRPASPSIPKQRLPIFDLPPLPPIHDPLVLKTVFTDRSALPRVGDVFDVERKEMRRGFEDLEHIGASVLVMFLAGWLCDAKPHLDFKLATKLKENIISNVTLSHLSSIYGLPERLDADPTLLPSLQSRCDIRSALFEAYIAGVYLSASSTDGTGSKGPALVCEWLKGLFGVVADWYEESIKGGEKVYVDMAEK</sequence>
<dbReference type="GO" id="GO:0004525">
    <property type="term" value="F:ribonuclease III activity"/>
    <property type="evidence" value="ECO:0007669"/>
    <property type="project" value="InterPro"/>
</dbReference>
<comment type="caution">
    <text evidence="2">The sequence shown here is derived from an EMBL/GenBank/DDBJ whole genome shotgun (WGS) entry which is preliminary data.</text>
</comment>
<accession>A0A5D3B114</accession>
<name>A0A5D3B114_9TREE</name>
<dbReference type="AlphaFoldDB" id="A0A5D3B114"/>
<evidence type="ECO:0000313" key="2">
    <source>
        <dbReference type="EMBL" id="TYJ56778.1"/>
    </source>
</evidence>
<dbReference type="InterPro" id="IPR036389">
    <property type="entry name" value="RNase_III_sf"/>
</dbReference>
<dbReference type="InterPro" id="IPR000999">
    <property type="entry name" value="RNase_III_dom"/>
</dbReference>